<dbReference type="AlphaFoldDB" id="A0A6J6D373"/>
<proteinExistence type="predicted"/>
<keyword evidence="4 9" id="KW-0812">Transmembrane</keyword>
<evidence type="ECO:0000313" key="10">
    <source>
        <dbReference type="EMBL" id="CAB4557149.1"/>
    </source>
</evidence>
<dbReference type="InterPro" id="IPR037673">
    <property type="entry name" value="MSC/AndL"/>
</dbReference>
<keyword evidence="6" id="KW-0406">Ion transport</keyword>
<evidence type="ECO:0000256" key="4">
    <source>
        <dbReference type="ARBA" id="ARBA00022692"/>
    </source>
</evidence>
<comment type="subcellular location">
    <subcellularLocation>
        <location evidence="1">Membrane</location>
        <topology evidence="1">Multi-pass membrane protein</topology>
    </subcellularLocation>
</comment>
<accession>A0A6J6D373</accession>
<keyword evidence="7 9" id="KW-0472">Membrane</keyword>
<organism evidence="10">
    <name type="scientific">freshwater metagenome</name>
    <dbReference type="NCBI Taxonomy" id="449393"/>
    <lineage>
        <taxon>unclassified sequences</taxon>
        <taxon>metagenomes</taxon>
        <taxon>ecological metagenomes</taxon>
    </lineage>
</organism>
<dbReference type="PANTHER" id="PTHR30266">
    <property type="entry name" value="MECHANOSENSITIVE CHANNEL MSCL"/>
    <property type="match status" value="1"/>
</dbReference>
<dbReference type="Pfam" id="PF01741">
    <property type="entry name" value="MscL"/>
    <property type="match status" value="1"/>
</dbReference>
<keyword evidence="2" id="KW-0813">Transport</keyword>
<evidence type="ECO:0000256" key="3">
    <source>
        <dbReference type="ARBA" id="ARBA00022475"/>
    </source>
</evidence>
<dbReference type="EMBL" id="CAEZTI010000012">
    <property type="protein sequence ID" value="CAB4557149.1"/>
    <property type="molecule type" value="Genomic_DNA"/>
</dbReference>
<reference evidence="10" key="1">
    <citation type="submission" date="2020-05" db="EMBL/GenBank/DDBJ databases">
        <authorList>
            <person name="Chiriac C."/>
            <person name="Salcher M."/>
            <person name="Ghai R."/>
            <person name="Kavagutti S V."/>
        </authorList>
    </citation>
    <scope>NUCLEOTIDE SEQUENCE</scope>
</reference>
<evidence type="ECO:0000256" key="6">
    <source>
        <dbReference type="ARBA" id="ARBA00023065"/>
    </source>
</evidence>
<sequence>MAEILTKVEKLAKRGVIVEFKEFINRGNVIDIAVAFVMGAAFKTVVDSFAGSDKGPGILGGLIGAMFGGKQPDFSKKVLNVNGSDIPFGAFATSALNFFFVALALFMVVKLYNKFRSSDDKAKAALNTNDLLVEIRDELRAARNSEKG</sequence>
<protein>
    <submittedName>
        <fullName evidence="10">Unannotated protein</fullName>
    </submittedName>
</protein>
<feature type="transmembrane region" description="Helical" evidence="9">
    <location>
        <begin position="86"/>
        <end position="109"/>
    </location>
</feature>
<dbReference type="GO" id="GO:0008381">
    <property type="term" value="F:mechanosensitive monoatomic ion channel activity"/>
    <property type="evidence" value="ECO:0007669"/>
    <property type="project" value="InterPro"/>
</dbReference>
<dbReference type="InterPro" id="IPR036019">
    <property type="entry name" value="MscL_channel"/>
</dbReference>
<dbReference type="PANTHER" id="PTHR30266:SF2">
    <property type="entry name" value="LARGE-CONDUCTANCE MECHANOSENSITIVE CHANNEL"/>
    <property type="match status" value="1"/>
</dbReference>
<name>A0A6J6D373_9ZZZZ</name>
<evidence type="ECO:0000256" key="7">
    <source>
        <dbReference type="ARBA" id="ARBA00023136"/>
    </source>
</evidence>
<evidence type="ECO:0000256" key="5">
    <source>
        <dbReference type="ARBA" id="ARBA00022989"/>
    </source>
</evidence>
<keyword evidence="8" id="KW-0407">Ion channel</keyword>
<dbReference type="SUPFAM" id="SSF81330">
    <property type="entry name" value="Gated mechanosensitive channel"/>
    <property type="match status" value="1"/>
</dbReference>
<evidence type="ECO:0000256" key="1">
    <source>
        <dbReference type="ARBA" id="ARBA00004141"/>
    </source>
</evidence>
<evidence type="ECO:0000256" key="9">
    <source>
        <dbReference type="SAM" id="Phobius"/>
    </source>
</evidence>
<gene>
    <name evidence="10" type="ORF">UFOPK1619_00135</name>
</gene>
<evidence type="ECO:0000256" key="8">
    <source>
        <dbReference type="ARBA" id="ARBA00023303"/>
    </source>
</evidence>
<dbReference type="Gene3D" id="1.10.1200.120">
    <property type="entry name" value="Large-conductance mechanosensitive channel, MscL, domain 1"/>
    <property type="match status" value="1"/>
</dbReference>
<keyword evidence="3" id="KW-1003">Cell membrane</keyword>
<keyword evidence="5 9" id="KW-1133">Transmembrane helix</keyword>
<evidence type="ECO:0000256" key="2">
    <source>
        <dbReference type="ARBA" id="ARBA00022448"/>
    </source>
</evidence>
<dbReference type="PRINTS" id="PR01264">
    <property type="entry name" value="MECHCHANNEL"/>
</dbReference>
<dbReference type="GO" id="GO:0016020">
    <property type="term" value="C:membrane"/>
    <property type="evidence" value="ECO:0007669"/>
    <property type="project" value="UniProtKB-SubCell"/>
</dbReference>
<dbReference type="InterPro" id="IPR001185">
    <property type="entry name" value="MS_channel"/>
</dbReference>